<reference evidence="2" key="4">
    <citation type="submission" date="2019-03" db="UniProtKB">
        <authorList>
            <consortium name="EnsemblPlants"/>
        </authorList>
    </citation>
    <scope>IDENTIFICATION</scope>
</reference>
<dbReference type="EnsemblPlants" id="AET1Gv20586500.7">
    <property type="protein sequence ID" value="AET1Gv20586500.7"/>
    <property type="gene ID" value="AET1Gv20586500"/>
</dbReference>
<evidence type="ECO:0000313" key="3">
    <source>
        <dbReference type="Proteomes" id="UP000015105"/>
    </source>
</evidence>
<accession>A0A452Z051</accession>
<dbReference type="Gramene" id="AET1Gv20586500.7">
    <property type="protein sequence ID" value="AET1Gv20586500.7"/>
    <property type="gene ID" value="AET1Gv20586500"/>
</dbReference>
<evidence type="ECO:0000256" key="1">
    <source>
        <dbReference type="SAM" id="MobiDB-lite"/>
    </source>
</evidence>
<reference evidence="3" key="2">
    <citation type="journal article" date="2017" name="Nat. Plants">
        <title>The Aegilops tauschii genome reveals multiple impacts of transposons.</title>
        <authorList>
            <person name="Zhao G."/>
            <person name="Zou C."/>
            <person name="Li K."/>
            <person name="Wang K."/>
            <person name="Li T."/>
            <person name="Gao L."/>
            <person name="Zhang X."/>
            <person name="Wang H."/>
            <person name="Yang Z."/>
            <person name="Liu X."/>
            <person name="Jiang W."/>
            <person name="Mao L."/>
            <person name="Kong X."/>
            <person name="Jiao Y."/>
            <person name="Jia J."/>
        </authorList>
    </citation>
    <scope>NUCLEOTIDE SEQUENCE [LARGE SCALE GENOMIC DNA]</scope>
    <source>
        <strain evidence="3">cv. AL8/78</strain>
    </source>
</reference>
<evidence type="ECO:0000313" key="2">
    <source>
        <dbReference type="EnsemblPlants" id="AET1Gv20586500.7"/>
    </source>
</evidence>
<name>A0A452Z051_AEGTS</name>
<protein>
    <submittedName>
        <fullName evidence="2">Uncharacterized protein</fullName>
    </submittedName>
</protein>
<feature type="region of interest" description="Disordered" evidence="1">
    <location>
        <begin position="1"/>
        <end position="45"/>
    </location>
</feature>
<reference evidence="2" key="5">
    <citation type="journal article" date="2021" name="G3 (Bethesda)">
        <title>Aegilops tauschii genome assembly Aet v5.0 features greater sequence contiguity and improved annotation.</title>
        <authorList>
            <person name="Wang L."/>
            <person name="Zhu T."/>
            <person name="Rodriguez J.C."/>
            <person name="Deal K.R."/>
            <person name="Dubcovsky J."/>
            <person name="McGuire P.E."/>
            <person name="Lux T."/>
            <person name="Spannagl M."/>
            <person name="Mayer K.F.X."/>
            <person name="Baldrich P."/>
            <person name="Meyers B.C."/>
            <person name="Huo N."/>
            <person name="Gu Y.Q."/>
            <person name="Zhou H."/>
            <person name="Devos K.M."/>
            <person name="Bennetzen J.L."/>
            <person name="Unver T."/>
            <person name="Budak H."/>
            <person name="Gulick P.J."/>
            <person name="Galiba G."/>
            <person name="Kalapos B."/>
            <person name="Nelson D.R."/>
            <person name="Li P."/>
            <person name="You F.M."/>
            <person name="Luo M.C."/>
            <person name="Dvorak J."/>
        </authorList>
    </citation>
    <scope>NUCLEOTIDE SEQUENCE [LARGE SCALE GENOMIC DNA]</scope>
    <source>
        <strain evidence="2">cv. AL8/78</strain>
    </source>
</reference>
<keyword evidence="3" id="KW-1185">Reference proteome</keyword>
<sequence>MHNSCGDSTLSNTERTVEPNTHPISSTGGCSLTSSLQEQLRSHRR</sequence>
<proteinExistence type="predicted"/>
<feature type="compositionally biased region" description="Low complexity" evidence="1">
    <location>
        <begin position="25"/>
        <end position="36"/>
    </location>
</feature>
<reference evidence="2" key="3">
    <citation type="journal article" date="2017" name="Nature">
        <title>Genome sequence of the progenitor of the wheat D genome Aegilops tauschii.</title>
        <authorList>
            <person name="Luo M.C."/>
            <person name="Gu Y.Q."/>
            <person name="Puiu D."/>
            <person name="Wang H."/>
            <person name="Twardziok S.O."/>
            <person name="Deal K.R."/>
            <person name="Huo N."/>
            <person name="Zhu T."/>
            <person name="Wang L."/>
            <person name="Wang Y."/>
            <person name="McGuire P.E."/>
            <person name="Liu S."/>
            <person name="Long H."/>
            <person name="Ramasamy R.K."/>
            <person name="Rodriguez J.C."/>
            <person name="Van S.L."/>
            <person name="Yuan L."/>
            <person name="Wang Z."/>
            <person name="Xia Z."/>
            <person name="Xiao L."/>
            <person name="Anderson O.D."/>
            <person name="Ouyang S."/>
            <person name="Liang Y."/>
            <person name="Zimin A.V."/>
            <person name="Pertea G."/>
            <person name="Qi P."/>
            <person name="Bennetzen J.L."/>
            <person name="Dai X."/>
            <person name="Dawson M.W."/>
            <person name="Muller H.G."/>
            <person name="Kugler K."/>
            <person name="Rivarola-Duarte L."/>
            <person name="Spannagl M."/>
            <person name="Mayer K.F.X."/>
            <person name="Lu F.H."/>
            <person name="Bevan M.W."/>
            <person name="Leroy P."/>
            <person name="Li P."/>
            <person name="You F.M."/>
            <person name="Sun Q."/>
            <person name="Liu Z."/>
            <person name="Lyons E."/>
            <person name="Wicker T."/>
            <person name="Salzberg S.L."/>
            <person name="Devos K.M."/>
            <person name="Dvorak J."/>
        </authorList>
    </citation>
    <scope>NUCLEOTIDE SEQUENCE [LARGE SCALE GENOMIC DNA]</scope>
    <source>
        <strain evidence="2">cv. AL8/78</strain>
    </source>
</reference>
<feature type="compositionally biased region" description="Polar residues" evidence="1">
    <location>
        <begin position="1"/>
        <end position="24"/>
    </location>
</feature>
<dbReference type="Proteomes" id="UP000015105">
    <property type="component" value="Chromosome 1D"/>
</dbReference>
<dbReference type="AlphaFoldDB" id="A0A452Z051"/>
<reference evidence="3" key="1">
    <citation type="journal article" date="2014" name="Science">
        <title>Ancient hybridizations among the ancestral genomes of bread wheat.</title>
        <authorList>
            <consortium name="International Wheat Genome Sequencing Consortium,"/>
            <person name="Marcussen T."/>
            <person name="Sandve S.R."/>
            <person name="Heier L."/>
            <person name="Spannagl M."/>
            <person name="Pfeifer M."/>
            <person name="Jakobsen K.S."/>
            <person name="Wulff B.B."/>
            <person name="Steuernagel B."/>
            <person name="Mayer K.F."/>
            <person name="Olsen O.A."/>
        </authorList>
    </citation>
    <scope>NUCLEOTIDE SEQUENCE [LARGE SCALE GENOMIC DNA]</scope>
    <source>
        <strain evidence="3">cv. AL8/78</strain>
    </source>
</reference>
<organism evidence="2 3">
    <name type="scientific">Aegilops tauschii subsp. strangulata</name>
    <name type="common">Goatgrass</name>
    <dbReference type="NCBI Taxonomy" id="200361"/>
    <lineage>
        <taxon>Eukaryota</taxon>
        <taxon>Viridiplantae</taxon>
        <taxon>Streptophyta</taxon>
        <taxon>Embryophyta</taxon>
        <taxon>Tracheophyta</taxon>
        <taxon>Spermatophyta</taxon>
        <taxon>Magnoliopsida</taxon>
        <taxon>Liliopsida</taxon>
        <taxon>Poales</taxon>
        <taxon>Poaceae</taxon>
        <taxon>BOP clade</taxon>
        <taxon>Pooideae</taxon>
        <taxon>Triticodae</taxon>
        <taxon>Triticeae</taxon>
        <taxon>Triticinae</taxon>
        <taxon>Aegilops</taxon>
    </lineage>
</organism>